<dbReference type="EMBL" id="CP048751">
    <property type="protein sequence ID" value="QIH74527.1"/>
    <property type="molecule type" value="Genomic_DNA"/>
</dbReference>
<sequence>MSARYWLGLLQFELRLGWRNNRKGLRAALTGVYGGTDIPPTEHNRCALDDDRALASGRASGYDRLVAEKPGYVNAHTVSLNIPFAAGAMRSTVVDLLIWSQALSHGQVLKDDSYRQMLTAARLNDGARASYTDENGDHPIDYALGIGVTETLAGPVVSHDGAIDGFTSSLTIFTGPDLAVAILVNTSPSAHLPFDDVMEAIRGDPAVSVR</sequence>
<dbReference type="InterPro" id="IPR012338">
    <property type="entry name" value="Beta-lactam/transpept-like"/>
</dbReference>
<evidence type="ECO:0000313" key="2">
    <source>
        <dbReference type="EMBL" id="QIH74527.1"/>
    </source>
</evidence>
<dbReference type="InterPro" id="IPR001466">
    <property type="entry name" value="Beta-lactam-related"/>
</dbReference>
<dbReference type="AlphaFoldDB" id="A0AB37EBD1"/>
<dbReference type="Gene3D" id="3.40.710.10">
    <property type="entry name" value="DD-peptidase/beta-lactamase superfamily"/>
    <property type="match status" value="1"/>
</dbReference>
<dbReference type="InterPro" id="IPR050491">
    <property type="entry name" value="AmpC-like"/>
</dbReference>
<dbReference type="PANTHER" id="PTHR46825:SF9">
    <property type="entry name" value="BETA-LACTAMASE-RELATED DOMAIN-CONTAINING PROTEIN"/>
    <property type="match status" value="1"/>
</dbReference>
<dbReference type="SUPFAM" id="SSF56601">
    <property type="entry name" value="beta-lactamase/transpeptidase-like"/>
    <property type="match status" value="1"/>
</dbReference>
<protein>
    <submittedName>
        <fullName evidence="2">Beta-lactamase family protein</fullName>
    </submittedName>
</protein>
<proteinExistence type="predicted"/>
<dbReference type="Pfam" id="PF00144">
    <property type="entry name" value="Beta-lactamase"/>
    <property type="match status" value="1"/>
</dbReference>
<evidence type="ECO:0000313" key="3">
    <source>
        <dbReference type="Proteomes" id="UP000501325"/>
    </source>
</evidence>
<feature type="domain" description="Beta-lactamase-related" evidence="1">
    <location>
        <begin position="46"/>
        <end position="191"/>
    </location>
</feature>
<dbReference type="KEGG" id="bmed:GYM46_04800"/>
<dbReference type="PANTHER" id="PTHR46825">
    <property type="entry name" value="D-ALANYL-D-ALANINE-CARBOXYPEPTIDASE/ENDOPEPTIDASE AMPH"/>
    <property type="match status" value="1"/>
</dbReference>
<accession>A0AB37EBD1</accession>
<evidence type="ECO:0000259" key="1">
    <source>
        <dbReference type="Pfam" id="PF00144"/>
    </source>
</evidence>
<gene>
    <name evidence="2" type="ORF">GYM46_04800</name>
</gene>
<dbReference type="Proteomes" id="UP000501325">
    <property type="component" value="Chromosome"/>
</dbReference>
<reference evidence="2 3" key="1">
    <citation type="submission" date="2020-01" db="EMBL/GenBank/DDBJ databases">
        <authorList>
            <person name="Wang S."/>
        </authorList>
    </citation>
    <scope>NUCLEOTIDE SEQUENCE [LARGE SCALE GENOMIC DNA]</scope>
    <source>
        <strain evidence="2 3">D151-2-6</strain>
    </source>
</reference>
<organism evidence="2 3">
    <name type="scientific">Brevundimonas mediterranea</name>
    <dbReference type="NCBI Taxonomy" id="74329"/>
    <lineage>
        <taxon>Bacteria</taxon>
        <taxon>Pseudomonadati</taxon>
        <taxon>Pseudomonadota</taxon>
        <taxon>Alphaproteobacteria</taxon>
        <taxon>Caulobacterales</taxon>
        <taxon>Caulobacteraceae</taxon>
        <taxon>Brevundimonas</taxon>
    </lineage>
</organism>
<name>A0AB37EBD1_9CAUL</name>